<sequence length="47" mass="5489">MDRNINPVFLFLRVVQAASRVDHTIKLYANFLRNFVSKLLILISNLN</sequence>
<comment type="caution">
    <text evidence="1">The sequence shown here is derived from an EMBL/GenBank/DDBJ whole genome shotgun (WGS) entry which is preliminary data.</text>
</comment>
<name>A0AAQ1SN86_LEPIR</name>
<organism evidence="1 2">
    <name type="scientific">Leptospira interrogans serovar Manilae</name>
    <dbReference type="NCBI Taxonomy" id="214675"/>
    <lineage>
        <taxon>Bacteria</taxon>
        <taxon>Pseudomonadati</taxon>
        <taxon>Spirochaetota</taxon>
        <taxon>Spirochaetia</taxon>
        <taxon>Leptospirales</taxon>
        <taxon>Leptospiraceae</taxon>
        <taxon>Leptospira</taxon>
    </lineage>
</organism>
<dbReference type="Proteomes" id="UP000234460">
    <property type="component" value="Chromosome LMANV2"/>
</dbReference>
<protein>
    <submittedName>
        <fullName evidence="1">Uncharacterized protein</fullName>
    </submittedName>
</protein>
<reference evidence="1 2" key="1">
    <citation type="submission" date="2017-11" db="EMBL/GenBank/DDBJ databases">
        <authorList>
            <person name="Lechat P."/>
        </authorList>
    </citation>
    <scope>NUCLEOTIDE SEQUENCE [LARGE SCALE GENOMIC DNA]</scope>
    <source>
        <strain evidence="1">L495</strain>
    </source>
</reference>
<dbReference type="EMBL" id="OEJX01000017">
    <property type="protein sequence ID" value="SOR61086.1"/>
    <property type="molecule type" value="Genomic_DNA"/>
</dbReference>
<evidence type="ECO:0000313" key="2">
    <source>
        <dbReference type="Proteomes" id="UP000234460"/>
    </source>
</evidence>
<accession>A0AAQ1SN86</accession>
<proteinExistence type="predicted"/>
<gene>
    <name evidence="1" type="ORF">LMANV2_240138</name>
</gene>
<evidence type="ECO:0000313" key="1">
    <source>
        <dbReference type="EMBL" id="SOR61086.1"/>
    </source>
</evidence>
<dbReference type="AlphaFoldDB" id="A0AAQ1SN86"/>